<dbReference type="PANTHER" id="PTHR37423:SF2">
    <property type="entry name" value="MEMBRANE-BOUND LYTIC MUREIN TRANSGLYCOSYLASE C"/>
    <property type="match status" value="1"/>
</dbReference>
<gene>
    <name evidence="5" type="ORF">GCM10008179_29950</name>
</gene>
<dbReference type="Pfam" id="PF01464">
    <property type="entry name" value="SLT"/>
    <property type="match status" value="1"/>
</dbReference>
<evidence type="ECO:0000256" key="1">
    <source>
        <dbReference type="ARBA" id="ARBA00007734"/>
    </source>
</evidence>
<dbReference type="Proteomes" id="UP001143372">
    <property type="component" value="Unassembled WGS sequence"/>
</dbReference>
<evidence type="ECO:0000256" key="2">
    <source>
        <dbReference type="ARBA" id="ARBA00009387"/>
    </source>
</evidence>
<proteinExistence type="inferred from homology"/>
<feature type="domain" description="Transglycosylase SLT" evidence="4">
    <location>
        <begin position="28"/>
        <end position="120"/>
    </location>
</feature>
<dbReference type="InterPro" id="IPR023346">
    <property type="entry name" value="Lysozyme-like_dom_sf"/>
</dbReference>
<dbReference type="PANTHER" id="PTHR37423">
    <property type="entry name" value="SOLUBLE LYTIC MUREIN TRANSGLYCOSYLASE-RELATED"/>
    <property type="match status" value="1"/>
</dbReference>
<evidence type="ECO:0000313" key="6">
    <source>
        <dbReference type="Proteomes" id="UP001143372"/>
    </source>
</evidence>
<evidence type="ECO:0000313" key="5">
    <source>
        <dbReference type="EMBL" id="GLK69357.1"/>
    </source>
</evidence>
<reference evidence="5" key="1">
    <citation type="journal article" date="2014" name="Int. J. Syst. Evol. Microbiol.">
        <title>Complete genome sequence of Corynebacterium casei LMG S-19264T (=DSM 44701T), isolated from a smear-ripened cheese.</title>
        <authorList>
            <consortium name="US DOE Joint Genome Institute (JGI-PGF)"/>
            <person name="Walter F."/>
            <person name="Albersmeier A."/>
            <person name="Kalinowski J."/>
            <person name="Ruckert C."/>
        </authorList>
    </citation>
    <scope>NUCLEOTIDE SEQUENCE</scope>
    <source>
        <strain evidence="5">VKM B-2347</strain>
    </source>
</reference>
<dbReference type="InterPro" id="IPR008258">
    <property type="entry name" value="Transglycosylase_SLT_dom_1"/>
</dbReference>
<dbReference type="RefSeq" id="WP_271169581.1">
    <property type="nucleotide sequence ID" value="NZ_BSFI01000021.1"/>
</dbReference>
<comment type="similarity">
    <text evidence="1">Belongs to the transglycosylase Slt family.</text>
</comment>
<dbReference type="EMBL" id="BSFI01000021">
    <property type="protein sequence ID" value="GLK69357.1"/>
    <property type="molecule type" value="Genomic_DNA"/>
</dbReference>
<reference evidence="5" key="2">
    <citation type="submission" date="2023-01" db="EMBL/GenBank/DDBJ databases">
        <authorList>
            <person name="Sun Q."/>
            <person name="Evtushenko L."/>
        </authorList>
    </citation>
    <scope>NUCLEOTIDE SEQUENCE</scope>
    <source>
        <strain evidence="5">VKM B-2347</strain>
    </source>
</reference>
<evidence type="ECO:0000259" key="4">
    <source>
        <dbReference type="Pfam" id="PF01464"/>
    </source>
</evidence>
<comment type="caution">
    <text evidence="5">The sequence shown here is derived from an EMBL/GenBank/DDBJ whole genome shotgun (WGS) entry which is preliminary data.</text>
</comment>
<keyword evidence="6" id="KW-1185">Reference proteome</keyword>
<protein>
    <recommendedName>
        <fullName evidence="4">Transglycosylase SLT domain-containing protein</fullName>
    </recommendedName>
</protein>
<feature type="compositionally biased region" description="Low complexity" evidence="3">
    <location>
        <begin position="337"/>
        <end position="348"/>
    </location>
</feature>
<dbReference type="SUPFAM" id="SSF53955">
    <property type="entry name" value="Lysozyme-like"/>
    <property type="match status" value="1"/>
</dbReference>
<accession>A0A9W6MWZ8</accession>
<dbReference type="Gene3D" id="1.10.530.10">
    <property type="match status" value="1"/>
</dbReference>
<sequence length="372" mass="37568">MAVGCAQGAGHCVERSGAGSPAAYDAIIAKHARANGVPESLVRRIIVRESKYNPTARNGGHYGMMQIKPATAKSMGYQGDAAGLFDADTNLAYGVRYLAGAYKVAGGNEDRAVGLYARGYYYDAKRKGLLAAVGLGRDGKFTPASSTPPSTNTFELASADPSAKIRQLEVVTRNAPAQVAANAVPLPPARDVAATTAPQPAPKAAFSLFGRAAPAQPSEPTPIVVATAPSAIVPLPPVRDVAPVAARSPAVAPAALRPSLGAPAQAGQAVASADLAVPLPPSRDAVAKAVPSREATMVAVAKPRVIAATAEPVLASAGPVMPIRLRASAAPQPPASPSLAYASAQSPAIEGVPLPPTRDVTGSIGGRRTTAP</sequence>
<name>A0A9W6MWZ8_9HYPH</name>
<organism evidence="5 6">
    <name type="scientific">Hansschlegelia plantiphila</name>
    <dbReference type="NCBI Taxonomy" id="374655"/>
    <lineage>
        <taxon>Bacteria</taxon>
        <taxon>Pseudomonadati</taxon>
        <taxon>Pseudomonadota</taxon>
        <taxon>Alphaproteobacteria</taxon>
        <taxon>Hyphomicrobiales</taxon>
        <taxon>Methylopilaceae</taxon>
        <taxon>Hansschlegelia</taxon>
    </lineage>
</organism>
<comment type="similarity">
    <text evidence="2">Belongs to the virb1 family.</text>
</comment>
<feature type="region of interest" description="Disordered" evidence="3">
    <location>
        <begin position="329"/>
        <end position="372"/>
    </location>
</feature>
<dbReference type="AlphaFoldDB" id="A0A9W6MWZ8"/>
<evidence type="ECO:0000256" key="3">
    <source>
        <dbReference type="SAM" id="MobiDB-lite"/>
    </source>
</evidence>